<name>A0ABQ8UJJ9_9EUKA</name>
<dbReference type="SUPFAM" id="SSF48371">
    <property type="entry name" value="ARM repeat"/>
    <property type="match status" value="1"/>
</dbReference>
<feature type="compositionally biased region" description="Low complexity" evidence="1">
    <location>
        <begin position="674"/>
        <end position="700"/>
    </location>
</feature>
<dbReference type="PANTHER" id="PTHR10013">
    <property type="entry name" value="GENERAL VESICULAR TRANSPORT FACTOR P115"/>
    <property type="match status" value="1"/>
</dbReference>
<comment type="caution">
    <text evidence="2">The sequence shown here is derived from an EMBL/GenBank/DDBJ whole genome shotgun (WGS) entry which is preliminary data.</text>
</comment>
<dbReference type="InterPro" id="IPR011989">
    <property type="entry name" value="ARM-like"/>
</dbReference>
<dbReference type="InterPro" id="IPR024095">
    <property type="entry name" value="Vesicle_P115"/>
</dbReference>
<reference evidence="2" key="1">
    <citation type="journal article" date="2022" name="bioRxiv">
        <title>Genomics of Preaxostyla Flagellates Illuminates Evolutionary Transitions and the Path Towards Mitochondrial Loss.</title>
        <authorList>
            <person name="Novak L.V.F."/>
            <person name="Treitli S.C."/>
            <person name="Pyrih J."/>
            <person name="Halakuc P."/>
            <person name="Pipaliya S.V."/>
            <person name="Vacek V."/>
            <person name="Brzon O."/>
            <person name="Soukal P."/>
            <person name="Eme L."/>
            <person name="Dacks J.B."/>
            <person name="Karnkowska A."/>
            <person name="Elias M."/>
            <person name="Hampl V."/>
        </authorList>
    </citation>
    <scope>NUCLEOTIDE SEQUENCE</scope>
    <source>
        <strain evidence="2">RCP-MX</strain>
    </source>
</reference>
<dbReference type="Proteomes" id="UP001141327">
    <property type="component" value="Unassembled WGS sequence"/>
</dbReference>
<dbReference type="InterPro" id="IPR016024">
    <property type="entry name" value="ARM-type_fold"/>
</dbReference>
<feature type="compositionally biased region" description="Pro residues" evidence="1">
    <location>
        <begin position="662"/>
        <end position="673"/>
    </location>
</feature>
<dbReference type="PANTHER" id="PTHR10013:SF0">
    <property type="entry name" value="GENERAL VESICULAR TRANSPORT FACTOR P115"/>
    <property type="match status" value="1"/>
</dbReference>
<feature type="region of interest" description="Disordered" evidence="1">
    <location>
        <begin position="661"/>
        <end position="765"/>
    </location>
</feature>
<accession>A0ABQ8UJJ9</accession>
<feature type="compositionally biased region" description="Low complexity" evidence="1">
    <location>
        <begin position="746"/>
        <end position="759"/>
    </location>
</feature>
<organism evidence="2 3">
    <name type="scientific">Paratrimastix pyriformis</name>
    <dbReference type="NCBI Taxonomy" id="342808"/>
    <lineage>
        <taxon>Eukaryota</taxon>
        <taxon>Metamonada</taxon>
        <taxon>Preaxostyla</taxon>
        <taxon>Paratrimastigidae</taxon>
        <taxon>Paratrimastix</taxon>
    </lineage>
</organism>
<evidence type="ECO:0000313" key="3">
    <source>
        <dbReference type="Proteomes" id="UP001141327"/>
    </source>
</evidence>
<protein>
    <submittedName>
        <fullName evidence="2">General vesicular transport factor</fullName>
    </submittedName>
</protein>
<evidence type="ECO:0000313" key="2">
    <source>
        <dbReference type="EMBL" id="KAJ4459387.1"/>
    </source>
</evidence>
<evidence type="ECO:0000256" key="1">
    <source>
        <dbReference type="SAM" id="MobiDB-lite"/>
    </source>
</evidence>
<gene>
    <name evidence="2" type="ORF">PAPYR_4692</name>
</gene>
<keyword evidence="3" id="KW-1185">Reference proteome</keyword>
<sequence>MGDQPKVDKNIDRLKNTTIPEVRSESINDLMTLVSGNPCLDLGQKGISVLLTLIRTYLEEDVDLTRTALQILQTVLNPPPTSVQNTALQNADMLLQANVLQLLFRLVDCKDMFIRLFTIQIFLALHTLSPEPVEQGILALRGVDSFVQILADRATEEALRNEVILLLLALSRTSEPLQTLVAFQGALEACFGIVFQEGLDEGSIVVSDCLQVMLSVLKSDLSKHALELVRVLLSSEKEITAMQEALHGAGVTQGLLAVVTHRHAPDQAKQMALTILARAIRGHLPSQASLMQAQAISSALGPRPSSQSLQSPLHPAPTAASAPLTYLTVLALSASTPKYAERGGEVASHQLLFLREAAFETLMAFLEKNADGQLFLAQSFALPAPPQPQAGRGSGTSGVVQGPSAGWYLAQALLSCPFAVTAAHRLPPTATPDDLDSSLRTTWNASLLIARILRSRPESKSRLLSCPAPAPLDQLPGVDTGGGLLPACIRLLMGLLATPPCGGQQQQGQGAVETPLAVVIGVMYLIAQWLEECPGAVGALCADPRAVWMLVDLITGKFPTTGYPEPPAPKSPSPASLYPPVPVPCLSHPGWAAHPEIALFASLLLAEALEYHPRNAGLALSHHELLPRLLDPSLQQFVQATCEAVTRRLVAHFQEGATPAPAVAPPASAPAPPSSGAVHPSSSSPSVSASPVAASPAPESETLTAGSPGHGKYPSCIAGHSTPFGHSLAGQDSRPSLYRPGFESRSAVASPAPASGPVVTNQPAPVGPMAIPPGPAVERELTRLRAECAQRTSELEILREELGMCKEMIRQQDGALTKSRTEREQLIKQHEQAMVRCRCPIFGCIFFFWMSHNFPVRCLLQDKPHSSKRSRTEREQLIKQHEQAMLFFFFFWMSHNFPDLCQPPKSPEYTLIFLVRPIIFRPTVTPQKMARDCDEYCGLDELRIDLQMELLIFCTGETYRILGGIRPPDCDREVLFGVQRVPRGVFRCRISFTIFTETLSDPQSLRTL</sequence>
<dbReference type="Gene3D" id="1.25.10.10">
    <property type="entry name" value="Leucine-rich Repeat Variant"/>
    <property type="match status" value="2"/>
</dbReference>
<dbReference type="EMBL" id="JAPMOS010000020">
    <property type="protein sequence ID" value="KAJ4459387.1"/>
    <property type="molecule type" value="Genomic_DNA"/>
</dbReference>
<proteinExistence type="predicted"/>